<evidence type="ECO:0008006" key="9">
    <source>
        <dbReference type="Google" id="ProtNLM"/>
    </source>
</evidence>
<dbReference type="SUPFAM" id="SSF81338">
    <property type="entry name" value="Aquaporin-like"/>
    <property type="match status" value="1"/>
</dbReference>
<evidence type="ECO:0000256" key="5">
    <source>
        <dbReference type="ARBA" id="ARBA00022989"/>
    </source>
</evidence>
<accession>A0A6C0BZY3</accession>
<keyword evidence="5 7" id="KW-1133">Transmembrane helix</keyword>
<dbReference type="GO" id="GO:0015250">
    <property type="term" value="F:water channel activity"/>
    <property type="evidence" value="ECO:0007669"/>
    <property type="project" value="TreeGrafter"/>
</dbReference>
<dbReference type="InterPro" id="IPR000425">
    <property type="entry name" value="MIP"/>
</dbReference>
<dbReference type="GO" id="GO:0005737">
    <property type="term" value="C:cytoplasm"/>
    <property type="evidence" value="ECO:0007669"/>
    <property type="project" value="UniProtKB-ARBA"/>
</dbReference>
<dbReference type="Gene3D" id="1.20.1080.10">
    <property type="entry name" value="Glycerol uptake facilitator protein"/>
    <property type="match status" value="1"/>
</dbReference>
<dbReference type="InterPro" id="IPR034294">
    <property type="entry name" value="Aquaporin_transptr"/>
</dbReference>
<dbReference type="GO" id="GO:0012505">
    <property type="term" value="C:endomembrane system"/>
    <property type="evidence" value="ECO:0007669"/>
    <property type="project" value="UniProtKB-SubCell"/>
</dbReference>
<reference evidence="8" key="1">
    <citation type="journal article" date="2020" name="Nature">
        <title>Giant virus diversity and host interactions through global metagenomics.</title>
        <authorList>
            <person name="Schulz F."/>
            <person name="Roux S."/>
            <person name="Paez-Espino D."/>
            <person name="Jungbluth S."/>
            <person name="Walsh D.A."/>
            <person name="Denef V.J."/>
            <person name="McMahon K.D."/>
            <person name="Konstantinidis K.T."/>
            <person name="Eloe-Fadrosh E.A."/>
            <person name="Kyrpides N.C."/>
            <person name="Woyke T."/>
        </authorList>
    </citation>
    <scope>NUCLEOTIDE SEQUENCE</scope>
    <source>
        <strain evidence="8">GVMAG-M-3300020166-5</strain>
    </source>
</reference>
<protein>
    <recommendedName>
        <fullName evidence="9">Major intrinsic protein</fullName>
    </recommendedName>
</protein>
<dbReference type="PANTHER" id="PTHR45665:SF9">
    <property type="entry name" value="AQUAPORIN-8"/>
    <property type="match status" value="1"/>
</dbReference>
<name>A0A6C0BZY3_9ZZZZ</name>
<evidence type="ECO:0000256" key="2">
    <source>
        <dbReference type="ARBA" id="ARBA00022448"/>
    </source>
</evidence>
<keyword evidence="6 7" id="KW-0472">Membrane</keyword>
<proteinExistence type="predicted"/>
<evidence type="ECO:0000256" key="7">
    <source>
        <dbReference type="SAM" id="Phobius"/>
    </source>
</evidence>
<dbReference type="PRINTS" id="PR00783">
    <property type="entry name" value="MINTRINSICP"/>
</dbReference>
<keyword evidence="3 7" id="KW-0812">Transmembrane</keyword>
<dbReference type="PANTHER" id="PTHR45665">
    <property type="entry name" value="AQUAPORIN-8"/>
    <property type="match status" value="1"/>
</dbReference>
<dbReference type="AlphaFoldDB" id="A0A6C0BZY3"/>
<feature type="transmembrane region" description="Helical" evidence="7">
    <location>
        <begin position="67"/>
        <end position="85"/>
    </location>
</feature>
<evidence type="ECO:0000313" key="8">
    <source>
        <dbReference type="EMBL" id="QHS96853.1"/>
    </source>
</evidence>
<comment type="subcellular location">
    <subcellularLocation>
        <location evidence="1">Endomembrane system</location>
        <topology evidence="1">Multi-pass membrane protein</topology>
    </subcellularLocation>
</comment>
<evidence type="ECO:0000256" key="4">
    <source>
        <dbReference type="ARBA" id="ARBA00022737"/>
    </source>
</evidence>
<evidence type="ECO:0000256" key="1">
    <source>
        <dbReference type="ARBA" id="ARBA00004127"/>
    </source>
</evidence>
<dbReference type="EMBL" id="MN739280">
    <property type="protein sequence ID" value="QHS96853.1"/>
    <property type="molecule type" value="Genomic_DNA"/>
</dbReference>
<evidence type="ECO:0000256" key="3">
    <source>
        <dbReference type="ARBA" id="ARBA00022692"/>
    </source>
</evidence>
<feature type="transmembrane region" description="Helical" evidence="7">
    <location>
        <begin position="6"/>
        <end position="22"/>
    </location>
</feature>
<sequence>MNFGKYLVEFIGTFIFLSVILTKGEAIPIGVALATAIFFGGKISGGNFNPAVSAMMHLHGKLNTEDLIGYMVAQFLGGIAALCFFKKV</sequence>
<organism evidence="8">
    <name type="scientific">viral metagenome</name>
    <dbReference type="NCBI Taxonomy" id="1070528"/>
    <lineage>
        <taxon>unclassified sequences</taxon>
        <taxon>metagenomes</taxon>
        <taxon>organismal metagenomes</taxon>
    </lineage>
</organism>
<dbReference type="GO" id="GO:0019755">
    <property type="term" value="P:one-carbon compound transport"/>
    <property type="evidence" value="ECO:0007669"/>
    <property type="project" value="UniProtKB-ARBA"/>
</dbReference>
<dbReference type="GO" id="GO:0016020">
    <property type="term" value="C:membrane"/>
    <property type="evidence" value="ECO:0007669"/>
    <property type="project" value="InterPro"/>
</dbReference>
<dbReference type="InterPro" id="IPR023271">
    <property type="entry name" value="Aquaporin-like"/>
</dbReference>
<keyword evidence="4" id="KW-0677">Repeat</keyword>
<keyword evidence="2" id="KW-0813">Transport</keyword>
<evidence type="ECO:0000256" key="6">
    <source>
        <dbReference type="ARBA" id="ARBA00023136"/>
    </source>
</evidence>
<dbReference type="Pfam" id="PF00230">
    <property type="entry name" value="MIP"/>
    <property type="match status" value="1"/>
</dbReference>